<dbReference type="RefSeq" id="WP_265558420.1">
    <property type="nucleotide sequence ID" value="NZ_CP092471.1"/>
</dbReference>
<dbReference type="Proteomes" id="UP001065265">
    <property type="component" value="Chromosome"/>
</dbReference>
<reference evidence="1" key="1">
    <citation type="submission" date="2022-02" db="EMBL/GenBank/DDBJ databases">
        <title>Qipengyuania spongiae sp. nov., isolated from marine sponge.</title>
        <authorList>
            <person name="Li Z."/>
            <person name="Zhang M."/>
        </authorList>
    </citation>
    <scope>NUCLEOTIDE SEQUENCE</scope>
    <source>
        <strain evidence="1">PHS-Z21</strain>
    </source>
</reference>
<evidence type="ECO:0000313" key="2">
    <source>
        <dbReference type="Proteomes" id="UP001065265"/>
    </source>
</evidence>
<proteinExistence type="predicted"/>
<dbReference type="EMBL" id="CP092471">
    <property type="protein sequence ID" value="UVI39240.1"/>
    <property type="molecule type" value="Genomic_DNA"/>
</dbReference>
<evidence type="ECO:0000313" key="1">
    <source>
        <dbReference type="EMBL" id="UVI39240.1"/>
    </source>
</evidence>
<name>A0ABY5SXH0_9SPHN</name>
<keyword evidence="2" id="KW-1185">Reference proteome</keyword>
<gene>
    <name evidence="1" type="ORF">L1F33_13570</name>
</gene>
<sequence length="103" mass="11800">MNAQTTIKLDEIETFLGPIPADERERREKLRSYRNAASAMLATTRCDTSRHLAWTAIEWISPNIYAPAPIEWLDKLNLLARRLMLTALTAQEMDDLLREGEDA</sequence>
<organism evidence="1 2">
    <name type="scientific">Qipengyuania spongiae</name>
    <dbReference type="NCBI Taxonomy" id="2909673"/>
    <lineage>
        <taxon>Bacteria</taxon>
        <taxon>Pseudomonadati</taxon>
        <taxon>Pseudomonadota</taxon>
        <taxon>Alphaproteobacteria</taxon>
        <taxon>Sphingomonadales</taxon>
        <taxon>Erythrobacteraceae</taxon>
        <taxon>Qipengyuania</taxon>
    </lineage>
</organism>
<accession>A0ABY5SXH0</accession>
<protein>
    <recommendedName>
        <fullName evidence="3">Phage protein</fullName>
    </recommendedName>
</protein>
<evidence type="ECO:0008006" key="3">
    <source>
        <dbReference type="Google" id="ProtNLM"/>
    </source>
</evidence>